<reference evidence="3" key="2">
    <citation type="submission" date="2018-03" db="EMBL/GenBank/DDBJ databases">
        <authorList>
            <person name="Derbyshire K."/>
            <person name="Gray T.A."/>
            <person name="Champion M."/>
        </authorList>
    </citation>
    <scope>NUCLEOTIDE SEQUENCE [LARGE SCALE GENOMIC DNA]</scope>
    <source>
        <strain evidence="3">MKD8</strain>
    </source>
</reference>
<protein>
    <submittedName>
        <fullName evidence="2">Uncharacterized protein</fullName>
    </submittedName>
</protein>
<dbReference type="EMBL" id="CP027541">
    <property type="protein sequence ID" value="AWT57284.1"/>
    <property type="molecule type" value="Genomic_DNA"/>
</dbReference>
<evidence type="ECO:0000256" key="1">
    <source>
        <dbReference type="SAM" id="SignalP"/>
    </source>
</evidence>
<name>A0A2U9Q021_MYCSE</name>
<organism evidence="2 3">
    <name type="scientific">Mycolicibacterium smegmatis (strain MKD8)</name>
    <name type="common">Mycobacterium smegmatis</name>
    <dbReference type="NCBI Taxonomy" id="1214915"/>
    <lineage>
        <taxon>Bacteria</taxon>
        <taxon>Bacillati</taxon>
        <taxon>Actinomycetota</taxon>
        <taxon>Actinomycetes</taxon>
        <taxon>Mycobacteriales</taxon>
        <taxon>Mycobacteriaceae</taxon>
        <taxon>Mycolicibacterium</taxon>
    </lineage>
</organism>
<accession>A0A2U9Q021</accession>
<feature type="signal peptide" evidence="1">
    <location>
        <begin position="1"/>
        <end position="27"/>
    </location>
</feature>
<keyword evidence="1" id="KW-0732">Signal</keyword>
<reference evidence="2 3" key="1">
    <citation type="journal article" date="2013" name="Genome Announc.">
        <title>Draft genome sequence of MKD8, a conjugal recipient Mycobacterium smegmatis strain.</title>
        <authorList>
            <person name="Gray T.A."/>
            <person name="Palumbo M.J."/>
            <person name="Derbyshire K.M."/>
        </authorList>
    </citation>
    <scope>NUCLEOTIDE SEQUENCE [LARGE SCALE GENOMIC DNA]</scope>
    <source>
        <strain evidence="2 3">MKD8</strain>
    </source>
</reference>
<evidence type="ECO:0000313" key="2">
    <source>
        <dbReference type="EMBL" id="AWT57284.1"/>
    </source>
</evidence>
<proteinExistence type="predicted"/>
<dbReference type="RefSeq" id="WP_003897881.1">
    <property type="nucleotide sequence ID" value="NZ_CP027541.1"/>
</dbReference>
<sequence length="68" mass="6936">MKKFGIAAITASGLAAAVLGLAAPAQAVPAQVDSTVISAGVDRLQWLDKVQPKATAPKVDNTVRHSGR</sequence>
<gene>
    <name evidence="2" type="ORF">D806_063510</name>
</gene>
<feature type="chain" id="PRO_5038741944" evidence="1">
    <location>
        <begin position="28"/>
        <end position="68"/>
    </location>
</feature>
<dbReference type="AlphaFoldDB" id="A0A2U9Q021"/>
<dbReference type="GeneID" id="93461074"/>
<evidence type="ECO:0000313" key="3">
    <source>
        <dbReference type="Proteomes" id="UP000011200"/>
    </source>
</evidence>
<dbReference type="Proteomes" id="UP000011200">
    <property type="component" value="Chromosome"/>
</dbReference>